<comment type="similarity">
    <text evidence="2 14">Belongs to the class-I aminoacyl-tRNA synthetase family.</text>
</comment>
<evidence type="ECO:0000256" key="2">
    <source>
        <dbReference type="ARBA" id="ARBA00005594"/>
    </source>
</evidence>
<dbReference type="Proteomes" id="UP001219518">
    <property type="component" value="Unassembled WGS sequence"/>
</dbReference>
<dbReference type="InterPro" id="IPR014729">
    <property type="entry name" value="Rossmann-like_a/b/a_fold"/>
</dbReference>
<dbReference type="AlphaFoldDB" id="A0AAE1H798"/>
<evidence type="ECO:0000256" key="9">
    <source>
        <dbReference type="ARBA" id="ARBA00030268"/>
    </source>
</evidence>
<dbReference type="HAMAP" id="MF_00140_B">
    <property type="entry name" value="Trp_tRNA_synth_B"/>
    <property type="match status" value="1"/>
</dbReference>
<gene>
    <name evidence="15" type="ORF">KUF71_025240</name>
</gene>
<evidence type="ECO:0000256" key="14">
    <source>
        <dbReference type="RuleBase" id="RU363036"/>
    </source>
</evidence>
<dbReference type="SUPFAM" id="SSF52374">
    <property type="entry name" value="Nucleotidylyl transferase"/>
    <property type="match status" value="1"/>
</dbReference>
<evidence type="ECO:0000313" key="16">
    <source>
        <dbReference type="Proteomes" id="UP001219518"/>
    </source>
</evidence>
<dbReference type="GO" id="GO:0005759">
    <property type="term" value="C:mitochondrial matrix"/>
    <property type="evidence" value="ECO:0007669"/>
    <property type="project" value="UniProtKB-SubCell"/>
</dbReference>
<dbReference type="PROSITE" id="PS00178">
    <property type="entry name" value="AA_TRNA_LIGASE_I"/>
    <property type="match status" value="1"/>
</dbReference>
<dbReference type="PRINTS" id="PR01039">
    <property type="entry name" value="TRNASYNTHTRP"/>
</dbReference>
<dbReference type="GO" id="GO:0070183">
    <property type="term" value="P:mitochondrial tryptophanyl-tRNA aminoacylation"/>
    <property type="evidence" value="ECO:0007669"/>
    <property type="project" value="TreeGrafter"/>
</dbReference>
<dbReference type="Gene3D" id="1.10.240.10">
    <property type="entry name" value="Tyrosyl-Transfer RNA Synthetase"/>
    <property type="match status" value="1"/>
</dbReference>
<evidence type="ECO:0000256" key="8">
    <source>
        <dbReference type="ARBA" id="ARBA00023146"/>
    </source>
</evidence>
<evidence type="ECO:0000313" key="15">
    <source>
        <dbReference type="EMBL" id="KAK3915943.1"/>
    </source>
</evidence>
<dbReference type="InterPro" id="IPR024109">
    <property type="entry name" value="Trp-tRNA-ligase_bac-type"/>
</dbReference>
<name>A0AAE1H798_9NEOP</name>
<dbReference type="GO" id="GO:0005524">
    <property type="term" value="F:ATP binding"/>
    <property type="evidence" value="ECO:0007669"/>
    <property type="project" value="UniProtKB-KW"/>
</dbReference>
<keyword evidence="4 14" id="KW-0436">Ligase</keyword>
<evidence type="ECO:0000256" key="3">
    <source>
        <dbReference type="ARBA" id="ARBA00013161"/>
    </source>
</evidence>
<dbReference type="InterPro" id="IPR002305">
    <property type="entry name" value="aa-tRNA-synth_Ic"/>
</dbReference>
<dbReference type="FunFam" id="1.10.240.10:FF:000002">
    <property type="entry name" value="Tryptophan--tRNA ligase"/>
    <property type="match status" value="1"/>
</dbReference>
<dbReference type="FunFam" id="3.40.50.620:FF:000082">
    <property type="entry name" value="MSW1p Mitochondrial tryptophanyl-tRNA synthetase"/>
    <property type="match status" value="1"/>
</dbReference>
<accession>A0AAE1H798</accession>
<evidence type="ECO:0000256" key="1">
    <source>
        <dbReference type="ARBA" id="ARBA00004305"/>
    </source>
</evidence>
<dbReference type="PANTHER" id="PTHR43766:SF1">
    <property type="entry name" value="TRYPTOPHAN--TRNA LIGASE, MITOCHONDRIAL"/>
    <property type="match status" value="1"/>
</dbReference>
<evidence type="ECO:0000256" key="13">
    <source>
        <dbReference type="ARBA" id="ARBA00080951"/>
    </source>
</evidence>
<keyword evidence="8 14" id="KW-0030">Aminoacyl-tRNA synthetase</keyword>
<evidence type="ECO:0000256" key="4">
    <source>
        <dbReference type="ARBA" id="ARBA00022598"/>
    </source>
</evidence>
<evidence type="ECO:0000256" key="5">
    <source>
        <dbReference type="ARBA" id="ARBA00022741"/>
    </source>
</evidence>
<comment type="catalytic activity">
    <reaction evidence="10">
        <text>tRNA(Trp) + L-tryptophan + ATP = L-tryptophyl-tRNA(Trp) + AMP + diphosphate + H(+)</text>
        <dbReference type="Rhea" id="RHEA:24080"/>
        <dbReference type="Rhea" id="RHEA-COMP:9671"/>
        <dbReference type="Rhea" id="RHEA-COMP:9705"/>
        <dbReference type="ChEBI" id="CHEBI:15378"/>
        <dbReference type="ChEBI" id="CHEBI:30616"/>
        <dbReference type="ChEBI" id="CHEBI:33019"/>
        <dbReference type="ChEBI" id="CHEBI:57912"/>
        <dbReference type="ChEBI" id="CHEBI:78442"/>
        <dbReference type="ChEBI" id="CHEBI:78535"/>
        <dbReference type="ChEBI" id="CHEBI:456215"/>
        <dbReference type="EC" id="6.1.1.2"/>
    </reaction>
</comment>
<protein>
    <recommendedName>
        <fullName evidence="12">Tryptophan--tRNA ligase, mitochondrial</fullName>
        <ecNumber evidence="3">6.1.1.2</ecNumber>
    </recommendedName>
    <alternativeName>
        <fullName evidence="13">(Mt)TrpRS</fullName>
    </alternativeName>
    <alternativeName>
        <fullName evidence="9">Tryptophanyl-tRNA synthetase</fullName>
    </alternativeName>
</protein>
<organism evidence="15 16">
    <name type="scientific">Frankliniella fusca</name>
    <dbReference type="NCBI Taxonomy" id="407009"/>
    <lineage>
        <taxon>Eukaryota</taxon>
        <taxon>Metazoa</taxon>
        <taxon>Ecdysozoa</taxon>
        <taxon>Arthropoda</taxon>
        <taxon>Hexapoda</taxon>
        <taxon>Insecta</taxon>
        <taxon>Pterygota</taxon>
        <taxon>Neoptera</taxon>
        <taxon>Paraneoptera</taxon>
        <taxon>Thysanoptera</taxon>
        <taxon>Terebrantia</taxon>
        <taxon>Thripoidea</taxon>
        <taxon>Thripidae</taxon>
        <taxon>Frankliniella</taxon>
    </lineage>
</organism>
<dbReference type="InterPro" id="IPR002306">
    <property type="entry name" value="Trp-tRNA-ligase"/>
</dbReference>
<evidence type="ECO:0000256" key="12">
    <source>
        <dbReference type="ARBA" id="ARBA00069760"/>
    </source>
</evidence>
<evidence type="ECO:0000256" key="10">
    <source>
        <dbReference type="ARBA" id="ARBA00049929"/>
    </source>
</evidence>
<dbReference type="PANTHER" id="PTHR43766">
    <property type="entry name" value="TRYPTOPHAN--TRNA LIGASE, MITOCHONDRIAL"/>
    <property type="match status" value="1"/>
</dbReference>
<dbReference type="EC" id="6.1.1.2" evidence="3"/>
<comment type="function">
    <text evidence="11">Catalyzes the attachment of tryptophan to tRNA(Trp) in a two-step reaction: tryptophan is first activated by ATP to form Trp-AMP and then transferred to the acceptor end of tRNA(Trp).</text>
</comment>
<keyword evidence="5 14" id="KW-0547">Nucleotide-binding</keyword>
<evidence type="ECO:0000256" key="6">
    <source>
        <dbReference type="ARBA" id="ARBA00022840"/>
    </source>
</evidence>
<keyword evidence="6 14" id="KW-0067">ATP-binding</keyword>
<dbReference type="InterPro" id="IPR001412">
    <property type="entry name" value="aa-tRNA-synth_I_CS"/>
</dbReference>
<keyword evidence="7 14" id="KW-0648">Protein biosynthesis</keyword>
<reference evidence="15" key="2">
    <citation type="journal article" date="2023" name="BMC Genomics">
        <title>Pest status, molecular evolution, and epigenetic factors derived from the genome assembly of Frankliniella fusca, a thysanopteran phytovirus vector.</title>
        <authorList>
            <person name="Catto M.A."/>
            <person name="Labadie P.E."/>
            <person name="Jacobson A.L."/>
            <person name="Kennedy G.G."/>
            <person name="Srinivasan R."/>
            <person name="Hunt B.G."/>
        </authorList>
    </citation>
    <scope>NUCLEOTIDE SEQUENCE</scope>
    <source>
        <strain evidence="15">PL_HMW_Pooled</strain>
    </source>
</reference>
<dbReference type="EMBL" id="JAHWGI010000473">
    <property type="protein sequence ID" value="KAK3915943.1"/>
    <property type="molecule type" value="Genomic_DNA"/>
</dbReference>
<dbReference type="InterPro" id="IPR050203">
    <property type="entry name" value="Trp-tRNA_synthetase"/>
</dbReference>
<dbReference type="CDD" id="cd00806">
    <property type="entry name" value="TrpRS_core"/>
    <property type="match status" value="1"/>
</dbReference>
<dbReference type="GO" id="GO:0004830">
    <property type="term" value="F:tryptophan-tRNA ligase activity"/>
    <property type="evidence" value="ECO:0007669"/>
    <property type="project" value="UniProtKB-EC"/>
</dbReference>
<comment type="caution">
    <text evidence="15">The sequence shown here is derived from an EMBL/GenBank/DDBJ whole genome shotgun (WGS) entry which is preliminary data.</text>
</comment>
<evidence type="ECO:0000256" key="11">
    <source>
        <dbReference type="ARBA" id="ARBA00059972"/>
    </source>
</evidence>
<evidence type="ECO:0000256" key="7">
    <source>
        <dbReference type="ARBA" id="ARBA00022917"/>
    </source>
</evidence>
<reference evidence="15" key="1">
    <citation type="submission" date="2021-07" db="EMBL/GenBank/DDBJ databases">
        <authorList>
            <person name="Catto M.A."/>
            <person name="Jacobson A."/>
            <person name="Kennedy G."/>
            <person name="Labadie P."/>
            <person name="Hunt B.G."/>
            <person name="Srinivasan R."/>
        </authorList>
    </citation>
    <scope>NUCLEOTIDE SEQUENCE</scope>
    <source>
        <strain evidence="15">PL_HMW_Pooled</strain>
        <tissue evidence="15">Head</tissue>
    </source>
</reference>
<dbReference type="Gene3D" id="3.40.50.620">
    <property type="entry name" value="HUPs"/>
    <property type="match status" value="1"/>
</dbReference>
<proteinExistence type="inferred from homology"/>
<dbReference type="NCBIfam" id="TIGR00233">
    <property type="entry name" value="trpS"/>
    <property type="match status" value="1"/>
</dbReference>
<keyword evidence="16" id="KW-1185">Reference proteome</keyword>
<comment type="subcellular location">
    <subcellularLocation>
        <location evidence="1">Mitochondrion matrix</location>
    </subcellularLocation>
</comment>
<dbReference type="Pfam" id="PF00579">
    <property type="entry name" value="tRNA-synt_1b"/>
    <property type="match status" value="1"/>
</dbReference>
<sequence>MRASRTILNSIAFISPGSKSSYSVNANEVVKSASHRRRILSGIQPTGSLHLGNFLGAVKKWVELQDSGEDAFYSIADLHAITVPQDPKVLQKGIFEMTASLLACGIDPEKCVLFQQSKVQYHTQLCWILASLTTMAKLGQQAQLREKRNIIQELSTALYLYPVLQAADILLYKATLVPVGEDQVSHLNLASFLARTFNKRFGKTFPQPQPLINDDSSRRLKSLRNPLSKMSKSDSDPLSRINLFDSPEEILLKCKKAVTDSISLVEYEPEKRPGISNLVVIHSSLTGRSVHTICQEAAGLQSGDYKIVMATEIIEVLRPMRERFNQLSNEPEYLENVLKAGALRAENQAQDTWLDVSKKTGIRWSGFTESDLATCKN</sequence>